<gene>
    <name evidence="3" type="ORF">UX39_C0014G0001</name>
</gene>
<sequence length="515" mass="58931">MNYFAFSGLFNVVVFLFVALVIFFKKDKPRAAKYLQLFNISAMIWALGYFFWQRAASYEVALMWVKIFMVGTIFAPAGFFHFILVTINRDAALKRWIKLSYLLVPIFMLLSFFSRTFTTGLTTKMGIAYFPTGGPSFHVFIFYFFSLMIWAHIEIFRAYRRATGPKKSFLKLFGISTAVAIGSASVNYFLWYDIPIKPWTTPIASIYSFYITFLLIKGKFFNLKIFTFEFAASIILLILFIQLIFSKKLVGGSVQWVTYGMLIMVAVIIIRSGMHEKSYRNKIESLNTALKDSIHRVINNLNIPVIIFKTDTSIVYANKKASDFFQNNPHTLYASIGEFIDSANNPAFDSYIREYLKNGTDKFVTIMQHPLIRQVEIQFAPFPLEHDERGAILMIHDRQPPWGTVFRADTFEPLSDAAVKIFDVESKKLVEAKVTDKLGRFGFMASEGTYVIQAEKKGFRAGPPDNGIGYLGETITITDDNLMDLNVNILVDPETKKRVPRKLRPSALSYPHAWS</sequence>
<dbReference type="Pfam" id="PF16927">
    <property type="entry name" value="HisKA_7TM"/>
    <property type="match status" value="1"/>
</dbReference>
<feature type="transmembrane region" description="Helical" evidence="1">
    <location>
        <begin position="256"/>
        <end position="274"/>
    </location>
</feature>
<keyword evidence="1" id="KW-1133">Transmembrane helix</keyword>
<name>A0A0G1R7E3_9BACT</name>
<dbReference type="Proteomes" id="UP000034175">
    <property type="component" value="Unassembled WGS sequence"/>
</dbReference>
<comment type="caution">
    <text evidence="3">The sequence shown here is derived from an EMBL/GenBank/DDBJ whole genome shotgun (WGS) entry which is preliminary data.</text>
</comment>
<dbReference type="InterPro" id="IPR008969">
    <property type="entry name" value="CarboxyPept-like_regulatory"/>
</dbReference>
<keyword evidence="1" id="KW-0812">Transmembrane</keyword>
<feature type="transmembrane region" description="Helical" evidence="1">
    <location>
        <begin position="137"/>
        <end position="156"/>
    </location>
</feature>
<feature type="transmembrane region" description="Helical" evidence="1">
    <location>
        <begin position="223"/>
        <end position="244"/>
    </location>
</feature>
<dbReference type="Gene3D" id="2.60.40.1120">
    <property type="entry name" value="Carboxypeptidase-like, regulatory domain"/>
    <property type="match status" value="1"/>
</dbReference>
<reference evidence="3 4" key="1">
    <citation type="journal article" date="2015" name="Nature">
        <title>rRNA introns, odd ribosomes, and small enigmatic genomes across a large radiation of phyla.</title>
        <authorList>
            <person name="Brown C.T."/>
            <person name="Hug L.A."/>
            <person name="Thomas B.C."/>
            <person name="Sharon I."/>
            <person name="Castelle C.J."/>
            <person name="Singh A."/>
            <person name="Wilkins M.J."/>
            <person name="Williams K.H."/>
            <person name="Banfield J.F."/>
        </authorList>
    </citation>
    <scope>NUCLEOTIDE SEQUENCE [LARGE SCALE GENOMIC DNA]</scope>
</reference>
<evidence type="ECO:0000256" key="1">
    <source>
        <dbReference type="SAM" id="Phobius"/>
    </source>
</evidence>
<evidence type="ECO:0000313" key="4">
    <source>
        <dbReference type="Proteomes" id="UP000034175"/>
    </source>
</evidence>
<feature type="transmembrane region" description="Helical" evidence="1">
    <location>
        <begin position="168"/>
        <end position="190"/>
    </location>
</feature>
<dbReference type="SUPFAM" id="SSF49464">
    <property type="entry name" value="Carboxypeptidase regulatory domain-like"/>
    <property type="match status" value="1"/>
</dbReference>
<evidence type="ECO:0000259" key="2">
    <source>
        <dbReference type="Pfam" id="PF16927"/>
    </source>
</evidence>
<feature type="transmembrane region" description="Helical" evidence="1">
    <location>
        <begin position="99"/>
        <end position="117"/>
    </location>
</feature>
<feature type="transmembrane region" description="Helical" evidence="1">
    <location>
        <begin position="196"/>
        <end position="216"/>
    </location>
</feature>
<feature type="transmembrane region" description="Helical" evidence="1">
    <location>
        <begin position="64"/>
        <end position="87"/>
    </location>
</feature>
<protein>
    <recommendedName>
        <fullName evidence="2">Histidine kinase N-terminal 7TM region domain-containing protein</fullName>
    </recommendedName>
</protein>
<dbReference type="SUPFAM" id="SSF55785">
    <property type="entry name" value="PYP-like sensor domain (PAS domain)"/>
    <property type="match status" value="1"/>
</dbReference>
<feature type="domain" description="Histidine kinase N-terminal 7TM region" evidence="2">
    <location>
        <begin position="11"/>
        <end position="221"/>
    </location>
</feature>
<dbReference type="InterPro" id="IPR035965">
    <property type="entry name" value="PAS-like_dom_sf"/>
</dbReference>
<dbReference type="Gene3D" id="3.30.450.20">
    <property type="entry name" value="PAS domain"/>
    <property type="match status" value="1"/>
</dbReference>
<dbReference type="EMBL" id="LCMA01000014">
    <property type="protein sequence ID" value="KKU26008.1"/>
    <property type="molecule type" value="Genomic_DNA"/>
</dbReference>
<dbReference type="AlphaFoldDB" id="A0A0G1R7E3"/>
<feature type="transmembrane region" description="Helical" evidence="1">
    <location>
        <begin position="31"/>
        <end position="52"/>
    </location>
</feature>
<keyword evidence="1" id="KW-0472">Membrane</keyword>
<accession>A0A0G1R7E3</accession>
<feature type="transmembrane region" description="Helical" evidence="1">
    <location>
        <begin position="6"/>
        <end position="24"/>
    </location>
</feature>
<dbReference type="InterPro" id="IPR031621">
    <property type="entry name" value="HisKA_7TM"/>
</dbReference>
<proteinExistence type="predicted"/>
<evidence type="ECO:0000313" key="3">
    <source>
        <dbReference type="EMBL" id="KKU26008.1"/>
    </source>
</evidence>
<organism evidence="3 4">
    <name type="scientific">Candidatus Magasanikbacteria bacterium GW2011_GWA2_46_17</name>
    <dbReference type="NCBI Taxonomy" id="1619042"/>
    <lineage>
        <taxon>Bacteria</taxon>
        <taxon>Candidatus Magasanikiibacteriota</taxon>
    </lineage>
</organism>